<reference evidence="2 3" key="1">
    <citation type="submission" date="2017-07" db="EMBL/GenBank/DDBJ databases">
        <authorList>
            <person name="Sun Z.S."/>
            <person name="Albrecht U."/>
            <person name="Echele G."/>
            <person name="Lee C.C."/>
        </authorList>
    </citation>
    <scope>NUCLEOTIDE SEQUENCE [LARGE SCALE GENOMIC DNA]</scope>
    <source>
        <strain evidence="2 3">CGMCC 1.12710</strain>
    </source>
</reference>
<feature type="transmembrane region" description="Helical" evidence="1">
    <location>
        <begin position="85"/>
        <end position="103"/>
    </location>
</feature>
<name>A0A239PK95_9PROT</name>
<dbReference type="OrthoDB" id="9811032at2"/>
<dbReference type="Proteomes" id="UP000198346">
    <property type="component" value="Unassembled WGS sequence"/>
</dbReference>
<keyword evidence="1" id="KW-0472">Membrane</keyword>
<dbReference type="EMBL" id="FZQA01000001">
    <property type="protein sequence ID" value="SNT67743.1"/>
    <property type="molecule type" value="Genomic_DNA"/>
</dbReference>
<proteinExistence type="predicted"/>
<feature type="transmembrane region" description="Helical" evidence="1">
    <location>
        <begin position="109"/>
        <end position="133"/>
    </location>
</feature>
<organism evidence="2 3">
    <name type="scientific">Amphiplicatus metriothermophilus</name>
    <dbReference type="NCBI Taxonomy" id="1519374"/>
    <lineage>
        <taxon>Bacteria</taxon>
        <taxon>Pseudomonadati</taxon>
        <taxon>Pseudomonadota</taxon>
        <taxon>Alphaproteobacteria</taxon>
        <taxon>Parvularculales</taxon>
        <taxon>Parvularculaceae</taxon>
        <taxon>Amphiplicatus</taxon>
    </lineage>
</organism>
<keyword evidence="3" id="KW-1185">Reference proteome</keyword>
<keyword evidence="1" id="KW-0812">Transmembrane</keyword>
<sequence length="147" mass="15773">MKLEMFPLLTISFVVYAGLTLAGVTASGAGGQEVAWYDALVAALPLVSGDRWEIRGGDIFLLVSVGFLFVELVRSTKTGAASIANHLLSFLLFVIVLLCFILVKGFGNSTFFIFMMMTFLDPMAGLVVTTVTARRDLAVADKSGLLN</sequence>
<keyword evidence="1" id="KW-1133">Transmembrane helix</keyword>
<evidence type="ECO:0000256" key="1">
    <source>
        <dbReference type="SAM" id="Phobius"/>
    </source>
</evidence>
<gene>
    <name evidence="2" type="ORF">SAMN06297382_0236</name>
</gene>
<protein>
    <submittedName>
        <fullName evidence="2">Uncharacterized protein</fullName>
    </submittedName>
</protein>
<dbReference type="RefSeq" id="WP_089410760.1">
    <property type="nucleotide sequence ID" value="NZ_FZQA01000001.1"/>
</dbReference>
<accession>A0A239PK95</accession>
<feature type="transmembrane region" description="Helical" evidence="1">
    <location>
        <begin position="55"/>
        <end position="73"/>
    </location>
</feature>
<evidence type="ECO:0000313" key="3">
    <source>
        <dbReference type="Proteomes" id="UP000198346"/>
    </source>
</evidence>
<evidence type="ECO:0000313" key="2">
    <source>
        <dbReference type="EMBL" id="SNT67743.1"/>
    </source>
</evidence>
<dbReference type="AlphaFoldDB" id="A0A239PK95"/>